<evidence type="ECO:0000256" key="1">
    <source>
        <dbReference type="ARBA" id="ARBA00009913"/>
    </source>
</evidence>
<reference evidence="3 4" key="1">
    <citation type="journal article" date="2014" name="Environ. Microbiol.">
        <title>The nitrate-ammonifying and nosZ-carrying bacterium Bacillus vireti is a potent source and sink for nitric and nitrous oxide under high nitrate conditions.</title>
        <authorList>
            <person name="Mania D."/>
            <person name="Heylen K."/>
            <person name="van Spanning R.J."/>
            <person name="Frostegard A."/>
        </authorList>
    </citation>
    <scope>NUCLEOTIDE SEQUENCE [LARGE SCALE GENOMIC DNA]</scope>
    <source>
        <strain evidence="3 4">LMG 21834</strain>
    </source>
</reference>
<feature type="domain" description="Resolvase/invertase-type recombinase catalytic" evidence="2">
    <location>
        <begin position="1"/>
        <end position="84"/>
    </location>
</feature>
<gene>
    <name evidence="3" type="ORF">BAVI_18497</name>
</gene>
<organism evidence="3 4">
    <name type="scientific">Neobacillus vireti LMG 21834</name>
    <dbReference type="NCBI Taxonomy" id="1131730"/>
    <lineage>
        <taxon>Bacteria</taxon>
        <taxon>Bacillati</taxon>
        <taxon>Bacillota</taxon>
        <taxon>Bacilli</taxon>
        <taxon>Bacillales</taxon>
        <taxon>Bacillaceae</taxon>
        <taxon>Neobacillus</taxon>
    </lineage>
</organism>
<dbReference type="PANTHER" id="PTHR30461:SF26">
    <property type="entry name" value="RESOLVASE HOMOLOG YNEB"/>
    <property type="match status" value="1"/>
</dbReference>
<dbReference type="GO" id="GO:0003677">
    <property type="term" value="F:DNA binding"/>
    <property type="evidence" value="ECO:0007669"/>
    <property type="project" value="InterPro"/>
</dbReference>
<dbReference type="InterPro" id="IPR050639">
    <property type="entry name" value="SSR_resolvase"/>
</dbReference>
<dbReference type="GO" id="GO:0000150">
    <property type="term" value="F:DNA strand exchange activity"/>
    <property type="evidence" value="ECO:0007669"/>
    <property type="project" value="InterPro"/>
</dbReference>
<dbReference type="EMBL" id="ALAN01000101">
    <property type="protein sequence ID" value="ETI67267.1"/>
    <property type="molecule type" value="Genomic_DNA"/>
</dbReference>
<accession>A0AB94IJW7</accession>
<dbReference type="AlphaFoldDB" id="A0AB94IJW7"/>
<dbReference type="InterPro" id="IPR036162">
    <property type="entry name" value="Resolvase-like_N_sf"/>
</dbReference>
<dbReference type="SUPFAM" id="SSF53041">
    <property type="entry name" value="Resolvase-like"/>
    <property type="match status" value="1"/>
</dbReference>
<comment type="caution">
    <text evidence="3">The sequence shown here is derived from an EMBL/GenBank/DDBJ whole genome shotgun (WGS) entry which is preliminary data.</text>
</comment>
<dbReference type="Proteomes" id="UP000018877">
    <property type="component" value="Unassembled WGS sequence"/>
</dbReference>
<evidence type="ECO:0000259" key="2">
    <source>
        <dbReference type="PROSITE" id="PS51736"/>
    </source>
</evidence>
<dbReference type="PANTHER" id="PTHR30461">
    <property type="entry name" value="DNA-INVERTASE FROM LAMBDOID PROPHAGE"/>
    <property type="match status" value="1"/>
</dbReference>
<dbReference type="CDD" id="cd03768">
    <property type="entry name" value="SR_ResInv"/>
    <property type="match status" value="1"/>
</dbReference>
<keyword evidence="4" id="KW-1185">Reference proteome</keyword>
<dbReference type="Gene3D" id="3.40.50.1390">
    <property type="entry name" value="Resolvase, N-terminal catalytic domain"/>
    <property type="match status" value="1"/>
</dbReference>
<dbReference type="SMART" id="SM00857">
    <property type="entry name" value="Resolvase"/>
    <property type="match status" value="1"/>
</dbReference>
<dbReference type="InterPro" id="IPR006119">
    <property type="entry name" value="Resolv_N"/>
</dbReference>
<proteinExistence type="inferred from homology"/>
<dbReference type="PROSITE" id="PS51736">
    <property type="entry name" value="RECOMBINASES_3"/>
    <property type="match status" value="1"/>
</dbReference>
<sequence>MKFGYARESTFAQDLTVQNEELKKEGCEVIFEEKVTGTKTGRSNFEKLLEKLQEGDTLVVTKQDRLALNTKRVLKLLRVFLKRM</sequence>
<name>A0AB94IJW7_9BACI</name>
<comment type="similarity">
    <text evidence="1">Belongs to the site-specific recombinase resolvase family.</text>
</comment>
<evidence type="ECO:0000313" key="3">
    <source>
        <dbReference type="EMBL" id="ETI67267.1"/>
    </source>
</evidence>
<protein>
    <submittedName>
        <fullName evidence="3">Site-specific recombinase, resolvase family (DNA invertase-like protein)</fullName>
    </submittedName>
</protein>
<evidence type="ECO:0000313" key="4">
    <source>
        <dbReference type="Proteomes" id="UP000018877"/>
    </source>
</evidence>
<dbReference type="Pfam" id="PF00239">
    <property type="entry name" value="Resolvase"/>
    <property type="match status" value="1"/>
</dbReference>